<reference evidence="2" key="1">
    <citation type="submission" date="2017-06" db="EMBL/GenBank/DDBJ databases">
        <authorList>
            <person name="Varghese N."/>
            <person name="Submissions S."/>
        </authorList>
    </citation>
    <scope>NUCLEOTIDE SEQUENCE [LARGE SCALE GENOMIC DNA]</scope>
    <source>
        <strain evidence="2">DSM 44485</strain>
    </source>
</reference>
<name>A0A239GXQ6_9ACTN</name>
<dbReference type="EMBL" id="FZNP01000027">
    <property type="protein sequence ID" value="SNS73917.1"/>
    <property type="molecule type" value="Genomic_DNA"/>
</dbReference>
<dbReference type="Proteomes" id="UP000198420">
    <property type="component" value="Unassembled WGS sequence"/>
</dbReference>
<sequence length="89" mass="9992">MHGFDERYDLVPQWASVKRGIYERMEAGAKDCLKARAATSCNYRIRVSYSDLTTLTPDTSTTDVQVDTEAHPAQSIQLTIPNRALDNSE</sequence>
<evidence type="ECO:0000313" key="2">
    <source>
        <dbReference type="Proteomes" id="UP000198420"/>
    </source>
</evidence>
<organism evidence="1 2">
    <name type="scientific">Actinomadura mexicana</name>
    <dbReference type="NCBI Taxonomy" id="134959"/>
    <lineage>
        <taxon>Bacteria</taxon>
        <taxon>Bacillati</taxon>
        <taxon>Actinomycetota</taxon>
        <taxon>Actinomycetes</taxon>
        <taxon>Streptosporangiales</taxon>
        <taxon>Thermomonosporaceae</taxon>
        <taxon>Actinomadura</taxon>
    </lineage>
</organism>
<evidence type="ECO:0000313" key="1">
    <source>
        <dbReference type="EMBL" id="SNS73917.1"/>
    </source>
</evidence>
<proteinExistence type="predicted"/>
<gene>
    <name evidence="1" type="ORF">SAMN06265355_12711</name>
</gene>
<protein>
    <submittedName>
        <fullName evidence="1">Uncharacterized protein</fullName>
    </submittedName>
</protein>
<accession>A0A239GXQ6</accession>
<dbReference type="AlphaFoldDB" id="A0A239GXQ6"/>
<keyword evidence="2" id="KW-1185">Reference proteome</keyword>